<evidence type="ECO:0000313" key="1">
    <source>
        <dbReference type="EMBL" id="CAG8693840.1"/>
    </source>
</evidence>
<keyword evidence="2" id="KW-1185">Reference proteome</keyword>
<proteinExistence type="predicted"/>
<evidence type="ECO:0000313" key="2">
    <source>
        <dbReference type="Proteomes" id="UP000789508"/>
    </source>
</evidence>
<accession>A0A9N9EWA2</accession>
<feature type="non-terminal residue" evidence="1">
    <location>
        <position position="370"/>
    </location>
</feature>
<feature type="non-terminal residue" evidence="1">
    <location>
        <position position="1"/>
    </location>
</feature>
<gene>
    <name evidence="1" type="ORF">ALEPTO_LOCUS11305</name>
</gene>
<dbReference type="OrthoDB" id="2414517at2759"/>
<dbReference type="Proteomes" id="UP000789508">
    <property type="component" value="Unassembled WGS sequence"/>
</dbReference>
<dbReference type="AlphaFoldDB" id="A0A9N9EWA2"/>
<comment type="caution">
    <text evidence="1">The sequence shown here is derived from an EMBL/GenBank/DDBJ whole genome shotgun (WGS) entry which is preliminary data.</text>
</comment>
<reference evidence="1" key="1">
    <citation type="submission" date="2021-06" db="EMBL/GenBank/DDBJ databases">
        <authorList>
            <person name="Kallberg Y."/>
            <person name="Tangrot J."/>
            <person name="Rosling A."/>
        </authorList>
    </citation>
    <scope>NUCLEOTIDE SEQUENCE</scope>
    <source>
        <strain evidence="1">FL130A</strain>
    </source>
</reference>
<protein>
    <submittedName>
        <fullName evidence="1">14152_t:CDS:1</fullName>
    </submittedName>
</protein>
<organism evidence="1 2">
    <name type="scientific">Ambispora leptoticha</name>
    <dbReference type="NCBI Taxonomy" id="144679"/>
    <lineage>
        <taxon>Eukaryota</taxon>
        <taxon>Fungi</taxon>
        <taxon>Fungi incertae sedis</taxon>
        <taxon>Mucoromycota</taxon>
        <taxon>Glomeromycotina</taxon>
        <taxon>Glomeromycetes</taxon>
        <taxon>Archaeosporales</taxon>
        <taxon>Ambisporaceae</taxon>
        <taxon>Ambispora</taxon>
    </lineage>
</organism>
<name>A0A9N9EWA2_9GLOM</name>
<sequence>RSSLSDSISSTASVGRKRRIEKLIEIAESNKKQKIDGKLAFSEFGKASTRVFDAFGLDQFGPDRFEPPSVTLPDTLVDKTFEELTASVQLNFVARVTLLGSMASGKERKRERFIDVFLFRIAEHVGDVKIFLEQELNGIEVPANDNVEYVIMVKEKIILLLEAKADDFAMGRAQNYVECEVGYEINCGRQSHIYGIVTNSAQWYFNKLDSDSVKECIEPIYFDNNGLPTKNSEYPYMEIYNYNGSTEYEKAMRFLEIGCNCGCSKKISRERFAELREAFQALSRSEQDIFLMAQLKAMNGGEITASRRIGRTHFENVRNHLAANGIIPRVHGNNFLENYTEIHGLPSPGRNVNRITQSLTLLPAETSYKS</sequence>
<dbReference type="EMBL" id="CAJVPS010017453">
    <property type="protein sequence ID" value="CAG8693840.1"/>
    <property type="molecule type" value="Genomic_DNA"/>
</dbReference>